<name>A0ABT5VWB1_9BACT</name>
<dbReference type="InterPro" id="IPR036594">
    <property type="entry name" value="Meth_synthase_dom"/>
</dbReference>
<dbReference type="RefSeq" id="WP_275110913.1">
    <property type="nucleotide sequence ID" value="NZ_JAKJSC010000005.1"/>
</dbReference>
<dbReference type="InterPro" id="IPR006158">
    <property type="entry name" value="Cobalamin-bd"/>
</dbReference>
<evidence type="ECO:0000313" key="4">
    <source>
        <dbReference type="EMBL" id="MDE5419582.1"/>
    </source>
</evidence>
<dbReference type="InterPro" id="IPR050554">
    <property type="entry name" value="Met_Synthase/Corrinoid"/>
</dbReference>
<dbReference type="PANTHER" id="PTHR45833:SF1">
    <property type="entry name" value="METHIONINE SYNTHASE"/>
    <property type="match status" value="1"/>
</dbReference>
<dbReference type="Proteomes" id="UP001528920">
    <property type="component" value="Unassembled WGS sequence"/>
</dbReference>
<evidence type="ECO:0000259" key="3">
    <source>
        <dbReference type="PROSITE" id="PS51332"/>
    </source>
</evidence>
<dbReference type="Gene3D" id="3.40.50.280">
    <property type="entry name" value="Cobalamin-binding domain"/>
    <property type="match status" value="1"/>
</dbReference>
<dbReference type="EMBL" id="JAKJSC010000005">
    <property type="protein sequence ID" value="MDE5419582.1"/>
    <property type="molecule type" value="Genomic_DNA"/>
</dbReference>
<evidence type="ECO:0000256" key="2">
    <source>
        <dbReference type="ARBA" id="ARBA00023285"/>
    </source>
</evidence>
<accession>A0ABT5VWB1</accession>
<dbReference type="SUPFAM" id="SSF52242">
    <property type="entry name" value="Cobalamin (vitamin B12)-binding domain"/>
    <property type="match status" value="1"/>
</dbReference>
<dbReference type="Pfam" id="PF02607">
    <property type="entry name" value="B12-binding_2"/>
    <property type="match status" value="1"/>
</dbReference>
<evidence type="ECO:0000313" key="5">
    <source>
        <dbReference type="Proteomes" id="UP001528920"/>
    </source>
</evidence>
<dbReference type="Gene3D" id="1.10.1240.10">
    <property type="entry name" value="Methionine synthase domain"/>
    <property type="match status" value="1"/>
</dbReference>
<protein>
    <submittedName>
        <fullName evidence="4">Cobalamin-dependent protein</fullName>
    </submittedName>
</protein>
<reference evidence="4 5" key="1">
    <citation type="submission" date="2022-01" db="EMBL/GenBank/DDBJ databases">
        <title>Labilibaculum sp. nov, a marine bacterium isolated from Antarctica.</title>
        <authorList>
            <person name="Dai W."/>
        </authorList>
    </citation>
    <scope>NUCLEOTIDE SEQUENCE [LARGE SCALE GENOMIC DNA]</scope>
    <source>
        <strain evidence="4 5">DW002</strain>
    </source>
</reference>
<dbReference type="PROSITE" id="PS51332">
    <property type="entry name" value="B12_BINDING"/>
    <property type="match status" value="1"/>
</dbReference>
<organism evidence="4 5">
    <name type="scientific">Paralabilibaculum antarcticum</name>
    <dbReference type="NCBI Taxonomy" id="2912572"/>
    <lineage>
        <taxon>Bacteria</taxon>
        <taxon>Pseudomonadati</taxon>
        <taxon>Bacteroidota</taxon>
        <taxon>Bacteroidia</taxon>
        <taxon>Marinilabiliales</taxon>
        <taxon>Marinifilaceae</taxon>
        <taxon>Paralabilibaculum</taxon>
    </lineage>
</organism>
<gene>
    <name evidence="4" type="ORF">L3049_16430</name>
</gene>
<dbReference type="InterPro" id="IPR003759">
    <property type="entry name" value="Cbl-bd_cap"/>
</dbReference>
<proteinExistence type="predicted"/>
<dbReference type="Pfam" id="PF02310">
    <property type="entry name" value="B12-binding"/>
    <property type="match status" value="1"/>
</dbReference>
<feature type="domain" description="B12-binding" evidence="3">
    <location>
        <begin position="90"/>
        <end position="216"/>
    </location>
</feature>
<dbReference type="InterPro" id="IPR036724">
    <property type="entry name" value="Cobalamin-bd_sf"/>
</dbReference>
<comment type="caution">
    <text evidence="4">The sequence shown here is derived from an EMBL/GenBank/DDBJ whole genome shotgun (WGS) entry which is preliminary data.</text>
</comment>
<keyword evidence="2" id="KW-0170">Cobalt</keyword>
<dbReference type="CDD" id="cd02065">
    <property type="entry name" value="B12-binding_like"/>
    <property type="match status" value="1"/>
</dbReference>
<keyword evidence="5" id="KW-1185">Reference proteome</keyword>
<evidence type="ECO:0000256" key="1">
    <source>
        <dbReference type="ARBA" id="ARBA00022723"/>
    </source>
</evidence>
<dbReference type="PANTHER" id="PTHR45833">
    <property type="entry name" value="METHIONINE SYNTHASE"/>
    <property type="match status" value="1"/>
</dbReference>
<keyword evidence="1" id="KW-0479">Metal-binding</keyword>
<sequence>MTYDIYVKNYLDAILEGDRLKCSTIVKDFLQQNPSIKDLYEKILKVSLYQVGELWEANKISVATEHIATAITEGILNELFMELTPIKKLNKKVVVACVENEHHQVGVKMVADIFEMQGWDSYFLGSGIPLSELIRYIKEVSPDIVAISLSIYFNYVNFTRMIKEINEEFPDIIIIVGGQAFSNKKNSLSDKLENLLYIPDLNLLESYIKSINQKRL</sequence>